<name>A0A1D6JRT2_MAIZE</name>
<dbReference type="InterPro" id="IPR036400">
    <property type="entry name" value="Cyt_B5-like_heme/steroid_sf"/>
</dbReference>
<comment type="similarity">
    <text evidence="3">Belongs to the cytochrome b5 family. MAPR subfamily.</text>
</comment>
<keyword evidence="2" id="KW-0446">Lipid-binding</keyword>
<evidence type="ECO:0000256" key="2">
    <source>
        <dbReference type="ARBA" id="ARBA00023121"/>
    </source>
</evidence>
<organism evidence="5">
    <name type="scientific">Zea mays</name>
    <name type="common">Maize</name>
    <dbReference type="NCBI Taxonomy" id="4577"/>
    <lineage>
        <taxon>Eukaryota</taxon>
        <taxon>Viridiplantae</taxon>
        <taxon>Streptophyta</taxon>
        <taxon>Embryophyta</taxon>
        <taxon>Tracheophyta</taxon>
        <taxon>Spermatophyta</taxon>
        <taxon>Magnoliopsida</taxon>
        <taxon>Liliopsida</taxon>
        <taxon>Poales</taxon>
        <taxon>Poaceae</taxon>
        <taxon>PACMAD clade</taxon>
        <taxon>Panicoideae</taxon>
        <taxon>Andropogonodae</taxon>
        <taxon>Andropogoneae</taxon>
        <taxon>Tripsacinae</taxon>
        <taxon>Zea</taxon>
    </lineage>
</organism>
<dbReference type="PANTHER" id="PTHR10281">
    <property type="entry name" value="MEMBRANE-ASSOCIATED PROGESTERONE RECEPTOR COMPONENT-RELATED"/>
    <property type="match status" value="1"/>
</dbReference>
<evidence type="ECO:0000256" key="3">
    <source>
        <dbReference type="ARBA" id="ARBA00038357"/>
    </source>
</evidence>
<keyword evidence="1" id="KW-0754">Steroid-binding</keyword>
<protein>
    <submittedName>
        <fullName evidence="5">BTB/POZ domain-containing protein NPY2</fullName>
    </submittedName>
</protein>
<feature type="domain" description="Cytochrome b5 heme-binding" evidence="4">
    <location>
        <begin position="15"/>
        <end position="50"/>
    </location>
</feature>
<dbReference type="InterPro" id="IPR050577">
    <property type="entry name" value="MAPR/NEUFC/NENF-like"/>
</dbReference>
<dbReference type="SUPFAM" id="SSF55856">
    <property type="entry name" value="Cytochrome b5-like heme/steroid binding domain"/>
    <property type="match status" value="1"/>
</dbReference>
<sequence length="56" mass="6258">MEPTRSCPYYSRFWVFDVTKGRSHYGPGGGYHHFAGRDASRAFVSGNFTGKSASYC</sequence>
<evidence type="ECO:0000256" key="1">
    <source>
        <dbReference type="ARBA" id="ARBA00022665"/>
    </source>
</evidence>
<dbReference type="EMBL" id="CM007647">
    <property type="protein sequence ID" value="ONL94634.1"/>
    <property type="molecule type" value="Genomic_DNA"/>
</dbReference>
<dbReference type="Pfam" id="PF00173">
    <property type="entry name" value="Cyt-b5"/>
    <property type="match status" value="1"/>
</dbReference>
<gene>
    <name evidence="5" type="ORF">ZEAMMB73_Zm00001d028075</name>
</gene>
<dbReference type="AlphaFoldDB" id="A0A1D6JRT2"/>
<dbReference type="PANTHER" id="PTHR10281:SF4">
    <property type="entry name" value="NEUFERRICIN"/>
    <property type="match status" value="1"/>
</dbReference>
<dbReference type="Gene3D" id="3.10.120.10">
    <property type="entry name" value="Cytochrome b5-like heme/steroid binding domain"/>
    <property type="match status" value="1"/>
</dbReference>
<evidence type="ECO:0000259" key="4">
    <source>
        <dbReference type="Pfam" id="PF00173"/>
    </source>
</evidence>
<evidence type="ECO:0000313" key="5">
    <source>
        <dbReference type="EMBL" id="ONL94634.1"/>
    </source>
</evidence>
<dbReference type="InterPro" id="IPR001199">
    <property type="entry name" value="Cyt_B5-like_heme/steroid-bd"/>
</dbReference>
<accession>A0A1D6JRT2</accession>
<dbReference type="GO" id="GO:0005496">
    <property type="term" value="F:steroid binding"/>
    <property type="evidence" value="ECO:0007669"/>
    <property type="project" value="UniProtKB-KW"/>
</dbReference>
<reference evidence="5" key="1">
    <citation type="submission" date="2015-12" db="EMBL/GenBank/DDBJ databases">
        <title>Update maize B73 reference genome by single molecule sequencing technologies.</title>
        <authorList>
            <consortium name="Maize Genome Sequencing Project"/>
            <person name="Ware D."/>
        </authorList>
    </citation>
    <scope>NUCLEOTIDE SEQUENCE [LARGE SCALE GENOMIC DNA]</scope>
    <source>
        <tissue evidence="5">Seedling</tissue>
    </source>
</reference>
<proteinExistence type="inferred from homology"/>